<dbReference type="NCBIfam" id="NF011523">
    <property type="entry name" value="PRK14962.1"/>
    <property type="match status" value="1"/>
</dbReference>
<dbReference type="EMBL" id="CP001185">
    <property type="protein sequence ID" value="ACJ76149.1"/>
    <property type="molecule type" value="Genomic_DNA"/>
</dbReference>
<sequence length="480" mass="54849">MQALYRKYRPKLFSEVVGQNHVKTLFLNSLKNGEISHAYIFAGPRGTGKTTVARILAKSLNCENKNGVEPCNKCNTCQSIDNGSFMDVLEIDAASNRGIDEIRKIRETVGYHAAQGNYKVYIIDEVHMLTKEAFNALLKTLEEPPSNVVFILATTNPEKIPQTIISRCQVIDFKNLTIEDIIKRLEFVCKKENINISQEALNEIAKRANGGMRDALTILEQVSKSSSKDITIEDVRETLGLVPIEVINEMIDSIKIGDIKKTTEIIEKVYFSGKDPEVFLMQLLEEMILKIESGDYELIEFLKPLSEILKDIKYSEEKLILIKLGFLSVMKLKPPRENIKKNVEKAEENEPIPESKLNDKDLESTQNVENKEKKIENKENISKIMEYLKLHGDLSLYVGLSFSKIEELPDRVKITFPPEKKIHYELVRSKIHELEKLYTSKFGIFKPFEVIIKENSKEDDVLNKLKSLFGNNFIVEGDNE</sequence>
<evidence type="ECO:0000256" key="2">
    <source>
        <dbReference type="ARBA" id="ARBA00022705"/>
    </source>
</evidence>
<keyword evidence="4 9" id="KW-0547">Nucleotide-binding</keyword>
<gene>
    <name evidence="9" type="primary">dnaX</name>
    <name evidence="12" type="ordered locus">THA_1713</name>
</gene>
<dbReference type="GO" id="GO:0046872">
    <property type="term" value="F:metal ion binding"/>
    <property type="evidence" value="ECO:0007669"/>
    <property type="project" value="UniProtKB-KW"/>
</dbReference>
<dbReference type="CDD" id="cd18137">
    <property type="entry name" value="HLD_clamp_pol_III_gamma_tau"/>
    <property type="match status" value="1"/>
</dbReference>
<dbReference type="InterPro" id="IPR022754">
    <property type="entry name" value="DNA_pol_III_gamma-3"/>
</dbReference>
<evidence type="ECO:0000259" key="11">
    <source>
        <dbReference type="SMART" id="SM00382"/>
    </source>
</evidence>
<dbReference type="InterPro" id="IPR050238">
    <property type="entry name" value="DNA_Rep/Repair_Clamp_Loader"/>
</dbReference>
<evidence type="ECO:0000256" key="3">
    <source>
        <dbReference type="ARBA" id="ARBA00022723"/>
    </source>
</evidence>
<dbReference type="NCBIfam" id="NF004046">
    <property type="entry name" value="PRK05563.1"/>
    <property type="match status" value="1"/>
</dbReference>
<dbReference type="CDD" id="cd00009">
    <property type="entry name" value="AAA"/>
    <property type="match status" value="1"/>
</dbReference>
<name>B7IDS2_THEAB</name>
<dbReference type="EC" id="2.7.7.7" evidence="9"/>
<dbReference type="GO" id="GO:0009360">
    <property type="term" value="C:DNA polymerase III complex"/>
    <property type="evidence" value="ECO:0007669"/>
    <property type="project" value="InterPro"/>
</dbReference>
<keyword evidence="6 9" id="KW-0067">ATP-binding</keyword>
<dbReference type="SMART" id="SM00382">
    <property type="entry name" value="AAA"/>
    <property type="match status" value="1"/>
</dbReference>
<dbReference type="Gene3D" id="1.10.8.60">
    <property type="match status" value="1"/>
</dbReference>
<dbReference type="InterPro" id="IPR027417">
    <property type="entry name" value="P-loop_NTPase"/>
</dbReference>
<dbReference type="eggNOG" id="COG2812">
    <property type="taxonomic scope" value="Bacteria"/>
</dbReference>
<dbReference type="KEGG" id="taf:THA_1713"/>
<keyword evidence="5" id="KW-0862">Zinc</keyword>
<dbReference type="PANTHER" id="PTHR11669:SF0">
    <property type="entry name" value="PROTEIN STICHEL-LIKE 2"/>
    <property type="match status" value="1"/>
</dbReference>
<evidence type="ECO:0000256" key="6">
    <source>
        <dbReference type="ARBA" id="ARBA00022840"/>
    </source>
</evidence>
<dbReference type="SUPFAM" id="SSF52540">
    <property type="entry name" value="P-loop containing nucleoside triphosphate hydrolases"/>
    <property type="match status" value="1"/>
</dbReference>
<dbReference type="HOGENOM" id="CLU_006229_0_8_0"/>
<dbReference type="Proteomes" id="UP000002453">
    <property type="component" value="Chromosome"/>
</dbReference>
<dbReference type="NCBIfam" id="TIGR02397">
    <property type="entry name" value="dnaX_nterm"/>
    <property type="match status" value="1"/>
</dbReference>
<dbReference type="InterPro" id="IPR012763">
    <property type="entry name" value="DNA_pol_III_sug/sutau_N"/>
</dbReference>
<dbReference type="GO" id="GO:0006261">
    <property type="term" value="P:DNA-templated DNA replication"/>
    <property type="evidence" value="ECO:0007669"/>
    <property type="project" value="TreeGrafter"/>
</dbReference>
<feature type="compositionally biased region" description="Basic and acidic residues" evidence="10">
    <location>
        <begin position="356"/>
        <end position="368"/>
    </location>
</feature>
<dbReference type="InterPro" id="IPR001270">
    <property type="entry name" value="ClpA/B"/>
</dbReference>
<evidence type="ECO:0000256" key="7">
    <source>
        <dbReference type="ARBA" id="ARBA00022932"/>
    </source>
</evidence>
<dbReference type="OrthoDB" id="9810148at2"/>
<dbReference type="PANTHER" id="PTHR11669">
    <property type="entry name" value="REPLICATION FACTOR C / DNA POLYMERASE III GAMMA-TAU SUBUNIT"/>
    <property type="match status" value="1"/>
</dbReference>
<dbReference type="InterPro" id="IPR003593">
    <property type="entry name" value="AAA+_ATPase"/>
</dbReference>
<protein>
    <recommendedName>
        <fullName evidence="9">DNA polymerase III subunit gamma/tau</fullName>
        <ecNumber evidence="9">2.7.7.7</ecNumber>
    </recommendedName>
</protein>
<feature type="region of interest" description="Disordered" evidence="10">
    <location>
        <begin position="341"/>
        <end position="368"/>
    </location>
</feature>
<dbReference type="GO" id="GO:0005524">
    <property type="term" value="F:ATP binding"/>
    <property type="evidence" value="ECO:0007669"/>
    <property type="project" value="UniProtKB-KW"/>
</dbReference>
<dbReference type="InterPro" id="IPR045085">
    <property type="entry name" value="HLD_clamp_pol_III_gamma_tau"/>
</dbReference>
<dbReference type="Pfam" id="PF12169">
    <property type="entry name" value="DNA_pol3_gamma3"/>
    <property type="match status" value="1"/>
</dbReference>
<proteinExistence type="inferred from homology"/>
<keyword evidence="9" id="KW-0548">Nucleotidyltransferase</keyword>
<dbReference type="Gene3D" id="3.40.50.300">
    <property type="entry name" value="P-loop containing nucleotide triphosphate hydrolases"/>
    <property type="match status" value="1"/>
</dbReference>
<comment type="function">
    <text evidence="9">DNA polymerase III is a complex, multichain enzyme responsible for most of the replicative synthesis in bacteria. This DNA polymerase also exhibits 3' to 5' exonuclease activity.</text>
</comment>
<dbReference type="GO" id="GO:0003887">
    <property type="term" value="F:DNA-directed DNA polymerase activity"/>
    <property type="evidence" value="ECO:0007669"/>
    <property type="project" value="UniProtKB-KW"/>
</dbReference>
<dbReference type="FunFam" id="1.10.8.60:FF:000013">
    <property type="entry name" value="DNA polymerase III subunit gamma/tau"/>
    <property type="match status" value="1"/>
</dbReference>
<keyword evidence="9" id="KW-0808">Transferase</keyword>
<keyword evidence="7 9" id="KW-0239">DNA-directed DNA polymerase</keyword>
<evidence type="ECO:0000256" key="8">
    <source>
        <dbReference type="ARBA" id="ARBA00049244"/>
    </source>
</evidence>
<accession>B7IDS2</accession>
<evidence type="ECO:0000313" key="13">
    <source>
        <dbReference type="Proteomes" id="UP000002453"/>
    </source>
</evidence>
<dbReference type="PRINTS" id="PR00300">
    <property type="entry name" value="CLPPROTEASEA"/>
</dbReference>
<evidence type="ECO:0000256" key="4">
    <source>
        <dbReference type="ARBA" id="ARBA00022741"/>
    </source>
</evidence>
<dbReference type="Pfam" id="PF13177">
    <property type="entry name" value="DNA_pol3_delta2"/>
    <property type="match status" value="1"/>
</dbReference>
<feature type="domain" description="AAA+ ATPase" evidence="11">
    <location>
        <begin position="35"/>
        <end position="177"/>
    </location>
</feature>
<evidence type="ECO:0000256" key="1">
    <source>
        <dbReference type="ARBA" id="ARBA00006360"/>
    </source>
</evidence>
<dbReference type="AlphaFoldDB" id="B7IDS2"/>
<reference evidence="12 13" key="1">
    <citation type="journal article" date="2009" name="J. Bacteriol.">
        <title>The genome of Thermosipho africanus TCF52B: lateral genetic connections to the Firmicutes and Archaea.</title>
        <authorList>
            <person name="Nesboe C.L."/>
            <person name="Bapteste E."/>
            <person name="Curtis B."/>
            <person name="Dahle H."/>
            <person name="Lopez P."/>
            <person name="Macleod D."/>
            <person name="Dlutek M."/>
            <person name="Bowman S."/>
            <person name="Zhaxybayeva O."/>
            <person name="Birkeland N.-K."/>
            <person name="Doolittle W.F."/>
        </authorList>
    </citation>
    <scope>NUCLEOTIDE SEQUENCE [LARGE SCALE GENOMIC DNA]</scope>
    <source>
        <strain evidence="12 13">TCF52B</strain>
    </source>
</reference>
<organism evidence="12 13">
    <name type="scientific">Thermosipho africanus (strain TCF52B)</name>
    <dbReference type="NCBI Taxonomy" id="484019"/>
    <lineage>
        <taxon>Bacteria</taxon>
        <taxon>Thermotogati</taxon>
        <taxon>Thermotogota</taxon>
        <taxon>Thermotogae</taxon>
        <taxon>Thermotogales</taxon>
        <taxon>Fervidobacteriaceae</taxon>
        <taxon>Thermosipho</taxon>
    </lineage>
</organism>
<keyword evidence="2 9" id="KW-0235">DNA replication</keyword>
<keyword evidence="3" id="KW-0479">Metal-binding</keyword>
<comment type="subunit">
    <text evidence="9">DNA polymerase III contains a core (composed of alpha, epsilon and theta chains) that associates with a tau subunit. This core dimerizes to form the POLIII' complex. PolIII' associates with the gamma complex (composed of gamma, delta, delta', psi and chi chains) and with the beta chain to form the complete DNA polymerase III complex.</text>
</comment>
<dbReference type="STRING" id="484019.THA_1713"/>
<dbReference type="FunFam" id="3.40.50.300:FF:000014">
    <property type="entry name" value="DNA polymerase III subunit gamma/tau"/>
    <property type="match status" value="1"/>
</dbReference>
<dbReference type="RefSeq" id="WP_004102571.1">
    <property type="nucleotide sequence ID" value="NC_011653.1"/>
</dbReference>
<comment type="similarity">
    <text evidence="1 9">Belongs to the DnaX/STICHEL family.</text>
</comment>
<dbReference type="Pfam" id="PF21960">
    <property type="entry name" value="RCF1-5-like_lid"/>
    <property type="match status" value="1"/>
</dbReference>
<keyword evidence="13" id="KW-1185">Reference proteome</keyword>
<comment type="catalytic activity">
    <reaction evidence="8 9">
        <text>DNA(n) + a 2'-deoxyribonucleoside 5'-triphosphate = DNA(n+1) + diphosphate</text>
        <dbReference type="Rhea" id="RHEA:22508"/>
        <dbReference type="Rhea" id="RHEA-COMP:17339"/>
        <dbReference type="Rhea" id="RHEA-COMP:17340"/>
        <dbReference type="ChEBI" id="CHEBI:33019"/>
        <dbReference type="ChEBI" id="CHEBI:61560"/>
        <dbReference type="ChEBI" id="CHEBI:173112"/>
        <dbReference type="EC" id="2.7.7.7"/>
    </reaction>
</comment>
<evidence type="ECO:0000256" key="10">
    <source>
        <dbReference type="SAM" id="MobiDB-lite"/>
    </source>
</evidence>
<evidence type="ECO:0000256" key="5">
    <source>
        <dbReference type="ARBA" id="ARBA00022833"/>
    </source>
</evidence>
<evidence type="ECO:0000256" key="9">
    <source>
        <dbReference type="RuleBase" id="RU364063"/>
    </source>
</evidence>
<evidence type="ECO:0000313" key="12">
    <source>
        <dbReference type="EMBL" id="ACJ76149.1"/>
    </source>
</evidence>